<evidence type="ECO:0000256" key="1">
    <source>
        <dbReference type="SAM" id="MobiDB-lite"/>
    </source>
</evidence>
<dbReference type="PANTHER" id="PTHR31286:SF165">
    <property type="entry name" value="DUF4283 DOMAIN-CONTAINING PROTEIN"/>
    <property type="match status" value="1"/>
</dbReference>
<feature type="compositionally biased region" description="Basic residues" evidence="1">
    <location>
        <begin position="235"/>
        <end position="244"/>
    </location>
</feature>
<dbReference type="GeneID" id="116209144"/>
<dbReference type="AlphaFoldDB" id="A0A6P8DRD8"/>
<proteinExistence type="predicted"/>
<dbReference type="OrthoDB" id="1939300at2759"/>
<dbReference type="InterPro" id="IPR040256">
    <property type="entry name" value="At4g02000-like"/>
</dbReference>
<name>A0A6P8DRD8_PUNGR</name>
<feature type="compositionally biased region" description="Acidic residues" evidence="1">
    <location>
        <begin position="193"/>
        <end position="209"/>
    </location>
</feature>
<evidence type="ECO:0000313" key="3">
    <source>
        <dbReference type="RefSeq" id="XP_031398560.1"/>
    </source>
</evidence>
<feature type="compositionally biased region" description="Basic and acidic residues" evidence="1">
    <location>
        <begin position="218"/>
        <end position="229"/>
    </location>
</feature>
<feature type="region of interest" description="Disordered" evidence="1">
    <location>
        <begin position="168"/>
        <end position="252"/>
    </location>
</feature>
<evidence type="ECO:0000313" key="2">
    <source>
        <dbReference type="Proteomes" id="UP000515151"/>
    </source>
</evidence>
<gene>
    <name evidence="3" type="primary">LOC116209144</name>
</gene>
<dbReference type="Proteomes" id="UP000515151">
    <property type="component" value="Chromosome 5"/>
</dbReference>
<reference evidence="3" key="2">
    <citation type="submission" date="2025-08" db="UniProtKB">
        <authorList>
            <consortium name="RefSeq"/>
        </authorList>
    </citation>
    <scope>IDENTIFICATION</scope>
    <source>
        <tissue evidence="3">Leaf</tissue>
    </source>
</reference>
<feature type="region of interest" description="Disordered" evidence="1">
    <location>
        <begin position="85"/>
        <end position="121"/>
    </location>
</feature>
<dbReference type="PANTHER" id="PTHR31286">
    <property type="entry name" value="GLYCINE-RICH CELL WALL STRUCTURAL PROTEIN 1.8-LIKE"/>
    <property type="match status" value="1"/>
</dbReference>
<protein>
    <submittedName>
        <fullName evidence="3">Uncharacterized protein LOC116209144</fullName>
    </submittedName>
</protein>
<sequence length="252" mass="26723">MSGIQPKGISFIASAISKPLYMDRATALRSRLDYAKVCIEVEVENEIPNTLTVDLGNEHTVEVLVDTPWLPAKCDQCKVFGHSCSSPPEAAPAESTPPPSEVPAATVEEKPGMASSSRTDGIKEAGFGDLCSAGECAGKEEHGLEALNPVNAATSSAPDENQMTVLNDLHGDKSADPSKGVSSRSNSKPADLEAMEPQDDAINSDDDSEVYSRQGVSRQEKSIVMERGKSVQKVQGKRKPRTGKGGKTSKLP</sequence>
<keyword evidence="2" id="KW-1185">Reference proteome</keyword>
<reference evidence="2" key="1">
    <citation type="journal article" date="2020" name="Plant Biotechnol. J.">
        <title>The pomegranate (Punica granatum L.) draft genome dissects genetic divergence between soft- and hard-seeded cultivars.</title>
        <authorList>
            <person name="Luo X."/>
            <person name="Li H."/>
            <person name="Wu Z."/>
            <person name="Yao W."/>
            <person name="Zhao P."/>
            <person name="Cao D."/>
            <person name="Yu H."/>
            <person name="Li K."/>
            <person name="Poudel K."/>
            <person name="Zhao D."/>
            <person name="Zhang F."/>
            <person name="Xia X."/>
            <person name="Chen L."/>
            <person name="Wang Q."/>
            <person name="Jing D."/>
            <person name="Cao S."/>
        </authorList>
    </citation>
    <scope>NUCLEOTIDE SEQUENCE [LARGE SCALE GENOMIC DNA]</scope>
    <source>
        <strain evidence="2">cv. Tunisia</strain>
    </source>
</reference>
<feature type="compositionally biased region" description="Low complexity" evidence="1">
    <location>
        <begin position="85"/>
        <end position="94"/>
    </location>
</feature>
<accession>A0A6P8DRD8</accession>
<dbReference type="RefSeq" id="XP_031398560.1">
    <property type="nucleotide sequence ID" value="XM_031542700.1"/>
</dbReference>
<organism evidence="2 3">
    <name type="scientific">Punica granatum</name>
    <name type="common">Pomegranate</name>
    <dbReference type="NCBI Taxonomy" id="22663"/>
    <lineage>
        <taxon>Eukaryota</taxon>
        <taxon>Viridiplantae</taxon>
        <taxon>Streptophyta</taxon>
        <taxon>Embryophyta</taxon>
        <taxon>Tracheophyta</taxon>
        <taxon>Spermatophyta</taxon>
        <taxon>Magnoliopsida</taxon>
        <taxon>eudicotyledons</taxon>
        <taxon>Gunneridae</taxon>
        <taxon>Pentapetalae</taxon>
        <taxon>rosids</taxon>
        <taxon>malvids</taxon>
        <taxon>Myrtales</taxon>
        <taxon>Lythraceae</taxon>
        <taxon>Punica</taxon>
    </lineage>
</organism>